<evidence type="ECO:0000313" key="11">
    <source>
        <dbReference type="Proteomes" id="UP000240317"/>
    </source>
</evidence>
<feature type="transmembrane region" description="Helical" evidence="8">
    <location>
        <begin position="54"/>
        <end position="74"/>
    </location>
</feature>
<evidence type="ECO:0000313" key="10">
    <source>
        <dbReference type="EMBL" id="PTA69784.1"/>
    </source>
</evidence>
<comment type="function">
    <text evidence="8">Catalyzes the phospholipid dependent N-acylation of the N-terminal cysteine of apolipoprotein, the last step in lipoprotein maturation.</text>
</comment>
<feature type="transmembrane region" description="Helical" evidence="8">
    <location>
        <begin position="28"/>
        <end position="45"/>
    </location>
</feature>
<organism evidence="10 11">
    <name type="scientific">Deinococcus arcticus</name>
    <dbReference type="NCBI Taxonomy" id="2136176"/>
    <lineage>
        <taxon>Bacteria</taxon>
        <taxon>Thermotogati</taxon>
        <taxon>Deinococcota</taxon>
        <taxon>Deinococci</taxon>
        <taxon>Deinococcales</taxon>
        <taxon>Deinococcaceae</taxon>
        <taxon>Deinococcus</taxon>
    </lineage>
</organism>
<dbReference type="Pfam" id="PF20154">
    <property type="entry name" value="LNT_N"/>
    <property type="match status" value="1"/>
</dbReference>
<dbReference type="PROSITE" id="PS50263">
    <property type="entry name" value="CN_HYDROLASE"/>
    <property type="match status" value="1"/>
</dbReference>
<evidence type="ECO:0000256" key="2">
    <source>
        <dbReference type="ARBA" id="ARBA00022475"/>
    </source>
</evidence>
<accession>A0A2T3WDA5</accession>
<comment type="catalytic activity">
    <reaction evidence="8">
        <text>N-terminal S-1,2-diacyl-sn-glyceryl-L-cysteinyl-[lipoprotein] + a glycerophospholipid = N-acyl-S-1,2-diacyl-sn-glyceryl-L-cysteinyl-[lipoprotein] + a 2-acyl-sn-glycero-3-phospholipid + H(+)</text>
        <dbReference type="Rhea" id="RHEA:48228"/>
        <dbReference type="Rhea" id="RHEA-COMP:14681"/>
        <dbReference type="Rhea" id="RHEA-COMP:14684"/>
        <dbReference type="ChEBI" id="CHEBI:15378"/>
        <dbReference type="ChEBI" id="CHEBI:136912"/>
        <dbReference type="ChEBI" id="CHEBI:140656"/>
        <dbReference type="ChEBI" id="CHEBI:140657"/>
        <dbReference type="ChEBI" id="CHEBI:140660"/>
        <dbReference type="EC" id="2.3.1.269"/>
    </reaction>
</comment>
<keyword evidence="5 8" id="KW-1133">Transmembrane helix</keyword>
<feature type="transmembrane region" description="Helical" evidence="8">
    <location>
        <begin position="116"/>
        <end position="137"/>
    </location>
</feature>
<keyword evidence="4 8" id="KW-0812">Transmembrane</keyword>
<evidence type="ECO:0000256" key="4">
    <source>
        <dbReference type="ARBA" id="ARBA00022692"/>
    </source>
</evidence>
<gene>
    <name evidence="8 10" type="primary">lnt</name>
    <name evidence="10" type="ORF">C8263_01870</name>
</gene>
<keyword evidence="11" id="KW-1185">Reference proteome</keyword>
<dbReference type="OrthoDB" id="9804277at2"/>
<dbReference type="NCBIfam" id="TIGR00546">
    <property type="entry name" value="lnt"/>
    <property type="match status" value="1"/>
</dbReference>
<feature type="domain" description="CN hydrolase" evidence="9">
    <location>
        <begin position="217"/>
        <end position="466"/>
    </location>
</feature>
<evidence type="ECO:0000256" key="6">
    <source>
        <dbReference type="ARBA" id="ARBA00023136"/>
    </source>
</evidence>
<evidence type="ECO:0000256" key="5">
    <source>
        <dbReference type="ARBA" id="ARBA00022989"/>
    </source>
</evidence>
<dbReference type="PANTHER" id="PTHR38686:SF1">
    <property type="entry name" value="APOLIPOPROTEIN N-ACYLTRANSFERASE"/>
    <property type="match status" value="1"/>
</dbReference>
<name>A0A2T3WDA5_9DEIO</name>
<proteinExistence type="inferred from homology"/>
<comment type="similarity">
    <text evidence="8">Belongs to the CN hydrolase family. Apolipoprotein N-acyltransferase subfamily.</text>
</comment>
<dbReference type="UniPathway" id="UPA00666"/>
<feature type="transmembrane region" description="Helical" evidence="8">
    <location>
        <begin position="474"/>
        <end position="495"/>
    </location>
</feature>
<dbReference type="AlphaFoldDB" id="A0A2T3WDA5"/>
<evidence type="ECO:0000256" key="7">
    <source>
        <dbReference type="ARBA" id="ARBA00023315"/>
    </source>
</evidence>
<dbReference type="InterPro" id="IPR045378">
    <property type="entry name" value="LNT_N"/>
</dbReference>
<dbReference type="Pfam" id="PF00795">
    <property type="entry name" value="CN_hydrolase"/>
    <property type="match status" value="1"/>
</dbReference>
<keyword evidence="6 8" id="KW-0472">Membrane</keyword>
<evidence type="ECO:0000256" key="3">
    <source>
        <dbReference type="ARBA" id="ARBA00022679"/>
    </source>
</evidence>
<dbReference type="Proteomes" id="UP000240317">
    <property type="component" value="Unassembled WGS sequence"/>
</dbReference>
<dbReference type="GO" id="GO:0005886">
    <property type="term" value="C:plasma membrane"/>
    <property type="evidence" value="ECO:0007669"/>
    <property type="project" value="UniProtKB-SubCell"/>
</dbReference>
<dbReference type="GO" id="GO:0042158">
    <property type="term" value="P:lipoprotein biosynthetic process"/>
    <property type="evidence" value="ECO:0007669"/>
    <property type="project" value="UniProtKB-UniRule"/>
</dbReference>
<dbReference type="InterPro" id="IPR003010">
    <property type="entry name" value="C-N_Hydrolase"/>
</dbReference>
<dbReference type="InterPro" id="IPR036526">
    <property type="entry name" value="C-N_Hydrolase_sf"/>
</dbReference>
<feature type="transmembrane region" description="Helical" evidence="8">
    <location>
        <begin position="186"/>
        <end position="205"/>
    </location>
</feature>
<protein>
    <recommendedName>
        <fullName evidence="8">Apolipoprotein N-acyltransferase</fullName>
        <shortName evidence="8">ALP N-acyltransferase</shortName>
        <ecNumber evidence="8">2.3.1.269</ecNumber>
    </recommendedName>
</protein>
<keyword evidence="10" id="KW-0449">Lipoprotein</keyword>
<comment type="caution">
    <text evidence="10">The sequence shown here is derived from an EMBL/GenBank/DDBJ whole genome shotgun (WGS) entry which is preliminary data.</text>
</comment>
<keyword evidence="3 8" id="KW-0808">Transferase</keyword>
<dbReference type="EMBL" id="PYSV01000001">
    <property type="protein sequence ID" value="PTA69784.1"/>
    <property type="molecule type" value="Genomic_DNA"/>
</dbReference>
<comment type="pathway">
    <text evidence="8">Protein modification; lipoprotein biosynthesis (N-acyl transfer).</text>
</comment>
<comment type="subcellular location">
    <subcellularLocation>
        <location evidence="1 8">Cell membrane</location>
        <topology evidence="1 8">Multi-pass membrane protein</topology>
    </subcellularLocation>
</comment>
<dbReference type="SUPFAM" id="SSF56317">
    <property type="entry name" value="Carbon-nitrogen hydrolase"/>
    <property type="match status" value="1"/>
</dbReference>
<dbReference type="InterPro" id="IPR004563">
    <property type="entry name" value="Apolipo_AcylTrfase"/>
</dbReference>
<reference evidence="10 11" key="1">
    <citation type="submission" date="2018-03" db="EMBL/GenBank/DDBJ databases">
        <title>Draft genome of Deinococcus sp. OD32.</title>
        <authorList>
            <person name="Wang X.-P."/>
            <person name="Du Z.-J."/>
        </authorList>
    </citation>
    <scope>NUCLEOTIDE SEQUENCE [LARGE SCALE GENOMIC DNA]</scope>
    <source>
        <strain evidence="10 11">OD32</strain>
    </source>
</reference>
<evidence type="ECO:0000259" key="9">
    <source>
        <dbReference type="PROSITE" id="PS50263"/>
    </source>
</evidence>
<dbReference type="HAMAP" id="MF_01148">
    <property type="entry name" value="Lnt"/>
    <property type="match status" value="1"/>
</dbReference>
<evidence type="ECO:0000256" key="8">
    <source>
        <dbReference type="HAMAP-Rule" id="MF_01148"/>
    </source>
</evidence>
<keyword evidence="7 8" id="KW-0012">Acyltransferase</keyword>
<keyword evidence="2 8" id="KW-1003">Cell membrane</keyword>
<feature type="transmembrane region" description="Helical" evidence="8">
    <location>
        <begin position="80"/>
        <end position="104"/>
    </location>
</feature>
<dbReference type="PANTHER" id="PTHR38686">
    <property type="entry name" value="APOLIPOPROTEIN N-ACYLTRANSFERASE"/>
    <property type="match status" value="1"/>
</dbReference>
<feature type="transmembrane region" description="Helical" evidence="8">
    <location>
        <begin position="157"/>
        <end position="179"/>
    </location>
</feature>
<dbReference type="EC" id="2.3.1.269" evidence="8"/>
<dbReference type="GO" id="GO:0016410">
    <property type="term" value="F:N-acyltransferase activity"/>
    <property type="evidence" value="ECO:0007669"/>
    <property type="project" value="UniProtKB-UniRule"/>
</dbReference>
<sequence length="502" mass="53302">MASMPVPVTALLLGLALGACGLPLPWSVLSALPLAAILVFTARAQSPRQAAGRLFWAGFGYMGLHLWWLGAFLVDLFRGFVPMGALAGLLFALQGAFLGAMALLATRLTPSATGRVWTLAGGWVLLEWLRMLGPLAFPWPTLGYTLLPTPAIQVADLGGVLLGSVLVALSAAALAHGWLERWGRGWLRPALLAALAWGGALGYGLTRVPGEGPEQPMRVLRVTINGFDRAAGTLPADTLFGLFREPSLKRPPGSVVVWSEGAIELPGGPAPAPGLPVPNFPGPGISGIGGTEFIPTSNGGLTARRFNQVTSLNAQGQVQSANAKARPVPFGETRPFDAVLSPLYGLLERVLGLSLGDIQPAQTLVPLTLNGVQYGTYVCYDSVFPWVARTLASQGAQLLVNPSNDGWYKGWGVEQHFQMGRVRAIETRRWLVRSVNLGVAGSVNDLGQPVQTVDTGDSVQVLDVRPRLLSGTTVFVRVGDGPALALALLMLLYGWQRRARWL</sequence>
<dbReference type="Gene3D" id="3.60.110.10">
    <property type="entry name" value="Carbon-nitrogen hydrolase"/>
    <property type="match status" value="1"/>
</dbReference>
<evidence type="ECO:0000256" key="1">
    <source>
        <dbReference type="ARBA" id="ARBA00004651"/>
    </source>
</evidence>